<dbReference type="EC" id="3.1.2.-" evidence="1"/>
<dbReference type="Pfam" id="PF13279">
    <property type="entry name" value="4HBT_2"/>
    <property type="match status" value="1"/>
</dbReference>
<dbReference type="Proteomes" id="UP001259982">
    <property type="component" value="Unassembled WGS sequence"/>
</dbReference>
<keyword evidence="2" id="KW-1185">Reference proteome</keyword>
<dbReference type="InterPro" id="IPR050563">
    <property type="entry name" value="4-hydroxybenzoyl-CoA_TE"/>
</dbReference>
<dbReference type="PANTHER" id="PTHR31793:SF40">
    <property type="entry name" value="ACYL-COA THIOESTER HYDROLASE, YBGC_YBAW FAMILY"/>
    <property type="match status" value="1"/>
</dbReference>
<dbReference type="EMBL" id="JAVRHY010000002">
    <property type="protein sequence ID" value="MDT0617380.1"/>
    <property type="molecule type" value="Genomic_DNA"/>
</dbReference>
<proteinExistence type="predicted"/>
<organism evidence="1 2">
    <name type="scientific">Spectribacter acetivorans</name>
    <dbReference type="NCBI Taxonomy" id="3075603"/>
    <lineage>
        <taxon>Bacteria</taxon>
        <taxon>Pseudomonadati</taxon>
        <taxon>Pseudomonadota</taxon>
        <taxon>Gammaproteobacteria</taxon>
        <taxon>Salinisphaerales</taxon>
        <taxon>Salinisphaeraceae</taxon>
        <taxon>Spectribacter</taxon>
    </lineage>
</organism>
<reference evidence="1 2" key="1">
    <citation type="submission" date="2023-09" db="EMBL/GenBank/DDBJ databases">
        <authorList>
            <person name="Rey-Velasco X."/>
        </authorList>
    </citation>
    <scope>NUCLEOTIDE SEQUENCE [LARGE SCALE GENOMIC DNA]</scope>
    <source>
        <strain evidence="1 2">P385</strain>
    </source>
</reference>
<dbReference type="PANTHER" id="PTHR31793">
    <property type="entry name" value="4-HYDROXYBENZOYL-COA THIOESTERASE FAMILY MEMBER"/>
    <property type="match status" value="1"/>
</dbReference>
<comment type="caution">
    <text evidence="1">The sequence shown here is derived from an EMBL/GenBank/DDBJ whole genome shotgun (WGS) entry which is preliminary data.</text>
</comment>
<dbReference type="SUPFAM" id="SSF54637">
    <property type="entry name" value="Thioesterase/thiol ester dehydrase-isomerase"/>
    <property type="match status" value="1"/>
</dbReference>
<accession>A0ABU3B4K2</accession>
<dbReference type="Gene3D" id="3.10.129.10">
    <property type="entry name" value="Hotdog Thioesterase"/>
    <property type="match status" value="1"/>
</dbReference>
<sequence>MTDPVRADFTHGLPLTVRWGEMDSLGHVNNTVYYRYSEDGRIDYFSQLLATGEPFHETGPILAELGCQFRQQLRFPAEIEITTRTHRIGRSSMGVQQALWHRDSGDLVALMEAVLVWFDYRAQTSVVVPDALRERIRTFEVVPPAM</sequence>
<protein>
    <submittedName>
        <fullName evidence="1">Thioesterase family protein</fullName>
        <ecNumber evidence="1">3.1.2.-</ecNumber>
    </submittedName>
</protein>
<evidence type="ECO:0000313" key="2">
    <source>
        <dbReference type="Proteomes" id="UP001259982"/>
    </source>
</evidence>
<name>A0ABU3B4K2_9GAMM</name>
<dbReference type="CDD" id="cd00586">
    <property type="entry name" value="4HBT"/>
    <property type="match status" value="1"/>
</dbReference>
<evidence type="ECO:0000313" key="1">
    <source>
        <dbReference type="EMBL" id="MDT0617380.1"/>
    </source>
</evidence>
<dbReference type="InterPro" id="IPR029069">
    <property type="entry name" value="HotDog_dom_sf"/>
</dbReference>
<keyword evidence="1" id="KW-0378">Hydrolase</keyword>
<gene>
    <name evidence="1" type="ORF">RM531_02735</name>
</gene>
<dbReference type="RefSeq" id="WP_311657121.1">
    <property type="nucleotide sequence ID" value="NZ_JAVRHY010000002.1"/>
</dbReference>
<dbReference type="GO" id="GO:0016787">
    <property type="term" value="F:hydrolase activity"/>
    <property type="evidence" value="ECO:0007669"/>
    <property type="project" value="UniProtKB-KW"/>
</dbReference>